<dbReference type="STRING" id="204773.HEAR2969"/>
<dbReference type="AlphaFoldDB" id="A4G992"/>
<dbReference type="InterPro" id="IPR014710">
    <property type="entry name" value="RmlC-like_jellyroll"/>
</dbReference>
<protein>
    <recommendedName>
        <fullName evidence="1">Cupin type-2 domain-containing protein</fullName>
    </recommendedName>
</protein>
<gene>
    <name evidence="2" type="ordered locus">HEAR2969</name>
</gene>
<dbReference type="Proteomes" id="UP000006697">
    <property type="component" value="Chromosome"/>
</dbReference>
<name>A4G992_HERAR</name>
<dbReference type="CDD" id="cd02230">
    <property type="entry name" value="cupin_HP0902-like"/>
    <property type="match status" value="1"/>
</dbReference>
<evidence type="ECO:0000259" key="1">
    <source>
        <dbReference type="Pfam" id="PF07883"/>
    </source>
</evidence>
<dbReference type="InterPro" id="IPR013096">
    <property type="entry name" value="Cupin_2"/>
</dbReference>
<dbReference type="PANTHER" id="PTHR37694">
    <property type="entry name" value="SLR8022 PROTEIN"/>
    <property type="match status" value="1"/>
</dbReference>
<dbReference type="Gene3D" id="2.60.120.10">
    <property type="entry name" value="Jelly Rolls"/>
    <property type="match status" value="1"/>
</dbReference>
<dbReference type="HOGENOM" id="CLU_143539_0_0_4"/>
<dbReference type="eggNOG" id="COG1917">
    <property type="taxonomic scope" value="Bacteria"/>
</dbReference>
<dbReference type="Pfam" id="PF07883">
    <property type="entry name" value="Cupin_2"/>
    <property type="match status" value="1"/>
</dbReference>
<evidence type="ECO:0000313" key="3">
    <source>
        <dbReference type="Proteomes" id="UP000006697"/>
    </source>
</evidence>
<dbReference type="PANTHER" id="PTHR37694:SF1">
    <property type="entry name" value="SLR8022 PROTEIN"/>
    <property type="match status" value="1"/>
</dbReference>
<dbReference type="SUPFAM" id="SSF51182">
    <property type="entry name" value="RmlC-like cupins"/>
    <property type="match status" value="1"/>
</dbReference>
<sequence>MALPHARSGQLIDIRPLGERITAAVSNALFKTPQLELMRLVLPSGKGMPEHAVPGPLTIQCLEGAIELRAHQTTQILHAGELVYLAGGEPHALHALEDSSILLTLLLLPH</sequence>
<dbReference type="OrthoDB" id="8265259at2"/>
<dbReference type="EMBL" id="CU207211">
    <property type="protein sequence ID" value="CAL63079.1"/>
    <property type="molecule type" value="Genomic_DNA"/>
</dbReference>
<feature type="domain" description="Cupin type-2" evidence="1">
    <location>
        <begin position="41"/>
        <end position="100"/>
    </location>
</feature>
<dbReference type="KEGG" id="har:HEAR2969"/>
<accession>A4G992</accession>
<evidence type="ECO:0000313" key="2">
    <source>
        <dbReference type="EMBL" id="CAL63079.1"/>
    </source>
</evidence>
<dbReference type="InterPro" id="IPR011051">
    <property type="entry name" value="RmlC_Cupin_sf"/>
</dbReference>
<organism evidence="2 3">
    <name type="scientific">Herminiimonas arsenicoxydans</name>
    <dbReference type="NCBI Taxonomy" id="204773"/>
    <lineage>
        <taxon>Bacteria</taxon>
        <taxon>Pseudomonadati</taxon>
        <taxon>Pseudomonadota</taxon>
        <taxon>Betaproteobacteria</taxon>
        <taxon>Burkholderiales</taxon>
        <taxon>Oxalobacteraceae</taxon>
        <taxon>Herminiimonas</taxon>
    </lineage>
</organism>
<reference evidence="2 3" key="1">
    <citation type="journal article" date="2007" name="PLoS Genet.">
        <title>A tale of two oxidation states: bacterial colonization of arsenic-rich environments.</title>
        <authorList>
            <person name="Muller D."/>
            <person name="Medigue C."/>
            <person name="Koechler S."/>
            <person name="Barbe V."/>
            <person name="Barakat M."/>
            <person name="Talla E."/>
            <person name="Bonnefoy V."/>
            <person name="Krin E."/>
            <person name="Arsene-Ploetze F."/>
            <person name="Carapito C."/>
            <person name="Chandler M."/>
            <person name="Cournoyer B."/>
            <person name="Cruveiller S."/>
            <person name="Dossat C."/>
            <person name="Duval S."/>
            <person name="Heymann M."/>
            <person name="Leize E."/>
            <person name="Lieutaud A."/>
            <person name="Lievremont D."/>
            <person name="Makita Y."/>
            <person name="Mangenot S."/>
            <person name="Nitschke W."/>
            <person name="Ortet P."/>
            <person name="Perdrial N."/>
            <person name="Schoepp B."/>
            <person name="Siguier N."/>
            <person name="Simeonova D.D."/>
            <person name="Rouy Z."/>
            <person name="Segurens B."/>
            <person name="Turlin E."/>
            <person name="Vallenet D."/>
            <person name="Van Dorsselaer A."/>
            <person name="Weiss S."/>
            <person name="Weissenbach J."/>
            <person name="Lett M.C."/>
            <person name="Danchin A."/>
            <person name="Bertin P.N."/>
        </authorList>
    </citation>
    <scope>NUCLEOTIDE SEQUENCE [LARGE SCALE GENOMIC DNA]</scope>
    <source>
        <strain evidence="3">ULPAs1</strain>
    </source>
</reference>
<proteinExistence type="predicted"/>
<keyword evidence="3" id="KW-1185">Reference proteome</keyword>